<reference evidence="5" key="1">
    <citation type="submission" date="2024-03" db="EMBL/GenBank/DDBJ databases">
        <title>Deinococcus weizhi sp. nov., isolated from human skin.</title>
        <authorList>
            <person name="Wei Z."/>
            <person name="Tian F."/>
            <person name="Yang C."/>
            <person name="Xin L.T."/>
            <person name="Wen Z.J."/>
            <person name="Lan K.C."/>
            <person name="Yu L."/>
            <person name="Zhe W."/>
            <person name="Dan F.D."/>
            <person name="Jun W."/>
            <person name="Rui Z."/>
            <person name="Yong X.J."/>
            <person name="Ting Y."/>
            <person name="Wei X."/>
            <person name="Xu Z.G."/>
            <person name="Xin Z."/>
            <person name="Dong F.G."/>
            <person name="Ni X.M."/>
            <person name="Zheng M.G."/>
            <person name="Chun Y."/>
            <person name="Qian W.X."/>
        </authorList>
    </citation>
    <scope>NUCLEOTIDE SEQUENCE</scope>
    <source>
        <strain evidence="5">VB142</strain>
        <plasmid evidence="5">p1</plasmid>
    </source>
</reference>
<dbReference type="EMBL" id="CP149784">
    <property type="protein sequence ID" value="WYF46655.1"/>
    <property type="molecule type" value="Genomic_DNA"/>
</dbReference>
<evidence type="ECO:0000256" key="3">
    <source>
        <dbReference type="PIRSR" id="PIRSR640198-3"/>
    </source>
</evidence>
<evidence type="ECO:0000256" key="2">
    <source>
        <dbReference type="PIRSR" id="PIRSR640198-2"/>
    </source>
</evidence>
<dbReference type="PANTHER" id="PTHR13504:SF38">
    <property type="entry name" value="FIDO DOMAIN-CONTAINING PROTEIN"/>
    <property type="match status" value="1"/>
</dbReference>
<dbReference type="Pfam" id="PF02661">
    <property type="entry name" value="Fic"/>
    <property type="match status" value="1"/>
</dbReference>
<dbReference type="REBASE" id="816240">
    <property type="entry name" value="S3.DspVB142ORF18170P"/>
</dbReference>
<dbReference type="GO" id="GO:0005524">
    <property type="term" value="F:ATP binding"/>
    <property type="evidence" value="ECO:0007669"/>
    <property type="project" value="UniProtKB-KW"/>
</dbReference>
<feature type="site" description="Important for autoinhibition of adenylyltransferase activity" evidence="3">
    <location>
        <position position="45"/>
    </location>
</feature>
<protein>
    <submittedName>
        <fullName evidence="5">Fic family protein</fullName>
    </submittedName>
</protein>
<feature type="active site" evidence="1">
    <location>
        <position position="172"/>
    </location>
</feature>
<dbReference type="SUPFAM" id="SSF140931">
    <property type="entry name" value="Fic-like"/>
    <property type="match status" value="1"/>
</dbReference>
<keyword evidence="5" id="KW-0614">Plasmid</keyword>
<dbReference type="RefSeq" id="WP_339098138.1">
    <property type="nucleotide sequence ID" value="NZ_CP149784.1"/>
</dbReference>
<keyword evidence="2" id="KW-0067">ATP-binding</keyword>
<accession>A0AAU6Q7L1</accession>
<organism evidence="5">
    <name type="scientific">Deinococcus sp. VB142</name>
    <dbReference type="NCBI Taxonomy" id="3112952"/>
    <lineage>
        <taxon>Bacteria</taxon>
        <taxon>Thermotogati</taxon>
        <taxon>Deinococcota</taxon>
        <taxon>Deinococci</taxon>
        <taxon>Deinococcales</taxon>
        <taxon>Deinococcaceae</taxon>
        <taxon>Deinococcus</taxon>
    </lineage>
</organism>
<gene>
    <name evidence="5" type="ORF">WDJ50_18190</name>
</gene>
<sequence>MTAEALAALDALNARLQAQELGPALRASIDADWEVQQTYHSNAIEGNTLTLAETKAVLLHGVTVSGHPLREHLEAVNHLEAWRMMRRLASGQEDVTEADVLALHRVILTGIQNEDAGVYRRERVRIAGASLILPNPLKVPDLMAQLAASLNARAAHPVLHAARIHYELVAIHPFIDGNGRTARLLMNLLLLRAGYPAALIPVTERANYYAALEAANAGDRRPFEALITERVTASVRDLLSLTG</sequence>
<keyword evidence="2" id="KW-0547">Nucleotide-binding</keyword>
<proteinExistence type="predicted"/>
<dbReference type="InterPro" id="IPR036597">
    <property type="entry name" value="Fido-like_dom_sf"/>
</dbReference>
<feature type="binding site" evidence="2">
    <location>
        <begin position="176"/>
        <end position="183"/>
    </location>
    <ligand>
        <name>ATP</name>
        <dbReference type="ChEBI" id="CHEBI:30616"/>
    </ligand>
</feature>
<dbReference type="AlphaFoldDB" id="A0AAU6Q7L1"/>
<dbReference type="Gene3D" id="1.10.3290.10">
    <property type="entry name" value="Fido-like domain"/>
    <property type="match status" value="1"/>
</dbReference>
<dbReference type="InterPro" id="IPR003812">
    <property type="entry name" value="Fido"/>
</dbReference>
<feature type="binding site" evidence="2">
    <location>
        <position position="216"/>
    </location>
    <ligand>
        <name>ATP</name>
        <dbReference type="ChEBI" id="CHEBI:30616"/>
    </ligand>
</feature>
<dbReference type="PANTHER" id="PTHR13504">
    <property type="entry name" value="FIDO DOMAIN-CONTAINING PROTEIN DDB_G0283145"/>
    <property type="match status" value="1"/>
</dbReference>
<feature type="binding site" evidence="2">
    <location>
        <begin position="208"/>
        <end position="209"/>
    </location>
    <ligand>
        <name>ATP</name>
        <dbReference type="ChEBI" id="CHEBI:30616"/>
    </ligand>
</feature>
<evidence type="ECO:0000256" key="1">
    <source>
        <dbReference type="PIRSR" id="PIRSR640198-1"/>
    </source>
</evidence>
<evidence type="ECO:0000313" key="5">
    <source>
        <dbReference type="EMBL" id="WYF46655.1"/>
    </source>
</evidence>
<dbReference type="PROSITE" id="PS51459">
    <property type="entry name" value="FIDO"/>
    <property type="match status" value="1"/>
</dbReference>
<dbReference type="InterPro" id="IPR040198">
    <property type="entry name" value="Fido_containing"/>
</dbReference>
<evidence type="ECO:0000259" key="4">
    <source>
        <dbReference type="PROSITE" id="PS51459"/>
    </source>
</evidence>
<feature type="domain" description="Fido" evidence="4">
    <location>
        <begin position="95"/>
        <end position="229"/>
    </location>
</feature>
<geneLocation type="plasmid" evidence="5">
    <name>p1</name>
</geneLocation>
<name>A0AAU6Q7L1_9DEIO</name>